<accession>A0A9W4UQ44</accession>
<feature type="compositionally biased region" description="Basic and acidic residues" evidence="1">
    <location>
        <begin position="64"/>
        <end position="74"/>
    </location>
</feature>
<name>A0A9W4UQ44_9PLEO</name>
<feature type="chain" id="PRO_5040940338" evidence="2">
    <location>
        <begin position="19"/>
        <end position="158"/>
    </location>
</feature>
<evidence type="ECO:0000313" key="4">
    <source>
        <dbReference type="Proteomes" id="UP001152607"/>
    </source>
</evidence>
<comment type="caution">
    <text evidence="3">The sequence shown here is derived from an EMBL/GenBank/DDBJ whole genome shotgun (WGS) entry which is preliminary data.</text>
</comment>
<feature type="region of interest" description="Disordered" evidence="1">
    <location>
        <begin position="42"/>
        <end position="107"/>
    </location>
</feature>
<keyword evidence="2" id="KW-0732">Signal</keyword>
<proteinExistence type="predicted"/>
<organism evidence="3 4">
    <name type="scientific">Periconia digitata</name>
    <dbReference type="NCBI Taxonomy" id="1303443"/>
    <lineage>
        <taxon>Eukaryota</taxon>
        <taxon>Fungi</taxon>
        <taxon>Dikarya</taxon>
        <taxon>Ascomycota</taxon>
        <taxon>Pezizomycotina</taxon>
        <taxon>Dothideomycetes</taxon>
        <taxon>Pleosporomycetidae</taxon>
        <taxon>Pleosporales</taxon>
        <taxon>Massarineae</taxon>
        <taxon>Periconiaceae</taxon>
        <taxon>Periconia</taxon>
    </lineage>
</organism>
<evidence type="ECO:0000256" key="1">
    <source>
        <dbReference type="SAM" id="MobiDB-lite"/>
    </source>
</evidence>
<protein>
    <submittedName>
        <fullName evidence="3">Uncharacterized protein</fullName>
    </submittedName>
</protein>
<feature type="signal peptide" evidence="2">
    <location>
        <begin position="1"/>
        <end position="18"/>
    </location>
</feature>
<feature type="compositionally biased region" description="Low complexity" evidence="1">
    <location>
        <begin position="79"/>
        <end position="97"/>
    </location>
</feature>
<dbReference type="EMBL" id="CAOQHR010000010">
    <property type="protein sequence ID" value="CAI6340065.1"/>
    <property type="molecule type" value="Genomic_DNA"/>
</dbReference>
<evidence type="ECO:0000256" key="2">
    <source>
        <dbReference type="SAM" id="SignalP"/>
    </source>
</evidence>
<dbReference type="OrthoDB" id="3798369at2759"/>
<sequence>MRFHPLHITLFLCTLTVGLPLDNAPRAPQILPRAKTYAIVNVDGGSSTTAPPPAPPSSQPTTIIDDKTKTETIEPPKPTTNKPSATASSPSITSTSSKVPEPQTVTATAAPSVVTVIITETSSPTAYYDDGQWHTSYAIKTWAALSTQSSLPTDVVSW</sequence>
<evidence type="ECO:0000313" key="3">
    <source>
        <dbReference type="EMBL" id="CAI6340065.1"/>
    </source>
</evidence>
<keyword evidence="4" id="KW-1185">Reference proteome</keyword>
<dbReference type="AlphaFoldDB" id="A0A9W4UQ44"/>
<gene>
    <name evidence="3" type="ORF">PDIGIT_LOCUS13233</name>
</gene>
<reference evidence="3" key="1">
    <citation type="submission" date="2023-01" db="EMBL/GenBank/DDBJ databases">
        <authorList>
            <person name="Van Ghelder C."/>
            <person name="Rancurel C."/>
        </authorList>
    </citation>
    <scope>NUCLEOTIDE SEQUENCE</scope>
    <source>
        <strain evidence="3">CNCM I-4278</strain>
    </source>
</reference>
<dbReference type="Proteomes" id="UP001152607">
    <property type="component" value="Unassembled WGS sequence"/>
</dbReference>